<reference evidence="1 2" key="1">
    <citation type="submission" date="2018-11" db="EMBL/GenBank/DDBJ databases">
        <title>Photobacterium sp. BEI247 sp. nov., a marine bacterium isolated from Yongle Blue Hole in the South China Sea.</title>
        <authorList>
            <person name="Wang X."/>
        </authorList>
    </citation>
    <scope>NUCLEOTIDE SEQUENCE [LARGE SCALE GENOMIC DNA]</scope>
    <source>
        <strain evidence="2">BEI247</strain>
    </source>
</reference>
<sequence>MIVLSDNSIKEISHWSLKLKYDLNFILNNIKVGSRRQFKSRAEKLSKALPEILSHLSNSDAKLIEQKGLNALNDLQLWSRLESATEKAGNHANTSSKSKISSDLTIFIGFAMRNFKVGNKEILRPSMVKVEGENNAVITPLYRISVDLMWEFKKIANDILGDHSSPYHVQRTTRDAASAIAVIAEDPQVYNILLKSGITALSGEKGLINKALSNEKLKKGEKKALIYIFRRLSPENFSPIYLTKIDEGKQYWLNIGNTKINVTRLGRVAPILVKQAQEYANHYIGKKLTDDIEPKTAKEVPAHIRNFINLGRTFHIHKESLNSAQINILKSDGFKGFLANNGELLLWFSELKEKVITQRERRDAISSYSPLYSCVKYFSETNLDIRDYSPDYYIKTPSETAIGEYDYIEIGDLFNTYPALARDLKTVYLSTRNSLKADALDNVTILSRISHFQRVMKFPVNLSNEQREWLSNEGLSGFVKGNHSVLKVYLEYLQVKAKAGKYSPVTADSYQRGLKWVIEAAGFDVIDVYPVKVTQYKLYDQRDDSDTDYTKEEVIELAYHIEVLLAQGNLNQRNTLYLRIARILLKTGWNQSPVLTLETTDIVEVNCPIAGQKTYFVRLLKKRAGYLTQWHKFDLTANELADEGIEVGKSIKAVIKELLYLATTISEPIRRTLPADHPFKNKLMIYVGDDGVINLATNKELYHYVNKLLIKAGCSVGFGSRKIRKTGLNFLYRRVEKDFAKYKKSGQHSFEVFQRSYLRFIAGESKRTLSKAITVMGDYFHGRPITDNIKIVTESSEYWQQVPNGGCASQGNDAQAAAYNRQTHGLIKRFGLEKAKYCADFSACLWCEHYRCVADPEHAWRLLSYRDFVLEDMAASIDDVAEVGAQKEYHRLLTQRVNDILIDLDKLTSGCREAGEKLLAERGIHPDWKLASTTSDIFRES</sequence>
<dbReference type="RefSeq" id="WP_128782626.1">
    <property type="nucleotide sequence ID" value="NZ_RJLM01000001.1"/>
</dbReference>
<evidence type="ECO:0000313" key="1">
    <source>
        <dbReference type="EMBL" id="RWX57318.1"/>
    </source>
</evidence>
<organism evidence="1 2">
    <name type="scientific">Photobacterium chitinilyticum</name>
    <dbReference type="NCBI Taxonomy" id="2485123"/>
    <lineage>
        <taxon>Bacteria</taxon>
        <taxon>Pseudomonadati</taxon>
        <taxon>Pseudomonadota</taxon>
        <taxon>Gammaproteobacteria</taxon>
        <taxon>Vibrionales</taxon>
        <taxon>Vibrionaceae</taxon>
        <taxon>Photobacterium</taxon>
    </lineage>
</organism>
<evidence type="ECO:0000313" key="2">
    <source>
        <dbReference type="Proteomes" id="UP000287563"/>
    </source>
</evidence>
<gene>
    <name evidence="1" type="ORF">EDI28_04620</name>
</gene>
<protein>
    <submittedName>
        <fullName evidence="1">Uncharacterized protein</fullName>
    </submittedName>
</protein>
<dbReference type="Proteomes" id="UP000287563">
    <property type="component" value="Unassembled WGS sequence"/>
</dbReference>
<proteinExistence type="predicted"/>
<comment type="caution">
    <text evidence="1">The sequence shown here is derived from an EMBL/GenBank/DDBJ whole genome shotgun (WGS) entry which is preliminary data.</text>
</comment>
<dbReference type="AlphaFoldDB" id="A0A3S3T1Y7"/>
<dbReference type="OrthoDB" id="5824039at2"/>
<accession>A0A3S3T1Y7</accession>
<keyword evidence="2" id="KW-1185">Reference proteome</keyword>
<dbReference type="EMBL" id="RJLM01000001">
    <property type="protein sequence ID" value="RWX57318.1"/>
    <property type="molecule type" value="Genomic_DNA"/>
</dbReference>
<name>A0A3S3T1Y7_9GAMM</name>